<proteinExistence type="predicted"/>
<evidence type="ECO:0000259" key="1">
    <source>
        <dbReference type="Pfam" id="PF12756"/>
    </source>
</evidence>
<dbReference type="PANTHER" id="PTHR13182">
    <property type="entry name" value="ZINC FINGER PROTEIN 622"/>
    <property type="match status" value="1"/>
</dbReference>
<protein>
    <submittedName>
        <fullName evidence="2">REI1</fullName>
    </submittedName>
</protein>
<dbReference type="OrthoDB" id="19329at2759"/>
<evidence type="ECO:0000313" key="3">
    <source>
        <dbReference type="Proteomes" id="UP000683360"/>
    </source>
</evidence>
<dbReference type="Pfam" id="PF12756">
    <property type="entry name" value="zf-C2H2_2"/>
    <property type="match status" value="1"/>
</dbReference>
<evidence type="ECO:0000313" key="2">
    <source>
        <dbReference type="EMBL" id="CAG2256010.1"/>
    </source>
</evidence>
<name>A0A8S3VLZ2_MYTED</name>
<dbReference type="Proteomes" id="UP000683360">
    <property type="component" value="Unassembled WGS sequence"/>
</dbReference>
<dbReference type="GO" id="GO:0042273">
    <property type="term" value="P:ribosomal large subunit biogenesis"/>
    <property type="evidence" value="ECO:0007669"/>
    <property type="project" value="TreeGrafter"/>
</dbReference>
<dbReference type="AlphaFoldDB" id="A0A8S3VLZ2"/>
<comment type="caution">
    <text evidence="2">The sequence shown here is derived from an EMBL/GenBank/DDBJ whole genome shotgun (WGS) entry which is preliminary data.</text>
</comment>
<sequence>MEISDDDDSDGESVEDWEENALGEKVGVGHVCLWCNEKGKAFHSVQAVQKHMLDKGHCKLLHDGDTMFEYADYYDYRSSYPDFDEAAGGGEESMEVDSEQVNPQVLLDDGYELVLPSGEVAQKRVKDLGYMQRLKNKHRLRLGKKANKFQPHYRPQVVF</sequence>
<reference evidence="2" key="1">
    <citation type="submission" date="2021-03" db="EMBL/GenBank/DDBJ databases">
        <authorList>
            <person name="Bekaert M."/>
        </authorList>
    </citation>
    <scope>NUCLEOTIDE SEQUENCE</scope>
</reference>
<dbReference type="InterPro" id="IPR041661">
    <property type="entry name" value="ZN622/Rei1/Reh1_Znf-C2H2"/>
</dbReference>
<feature type="domain" description="ZN622/Rei1/Reh1 zinc finger C2H2-type" evidence="1">
    <location>
        <begin position="20"/>
        <end position="80"/>
    </location>
</feature>
<dbReference type="GO" id="GO:0030687">
    <property type="term" value="C:preribosome, large subunit precursor"/>
    <property type="evidence" value="ECO:0007669"/>
    <property type="project" value="TreeGrafter"/>
</dbReference>
<dbReference type="InterPro" id="IPR040025">
    <property type="entry name" value="Znf622/Rei1/Reh1"/>
</dbReference>
<organism evidence="2 3">
    <name type="scientific">Mytilus edulis</name>
    <name type="common">Blue mussel</name>
    <dbReference type="NCBI Taxonomy" id="6550"/>
    <lineage>
        <taxon>Eukaryota</taxon>
        <taxon>Metazoa</taxon>
        <taxon>Spiralia</taxon>
        <taxon>Lophotrochozoa</taxon>
        <taxon>Mollusca</taxon>
        <taxon>Bivalvia</taxon>
        <taxon>Autobranchia</taxon>
        <taxon>Pteriomorphia</taxon>
        <taxon>Mytilida</taxon>
        <taxon>Mytiloidea</taxon>
        <taxon>Mytilidae</taxon>
        <taxon>Mytilinae</taxon>
        <taxon>Mytilus</taxon>
    </lineage>
</organism>
<dbReference type="PANTHER" id="PTHR13182:SF8">
    <property type="entry name" value="CYTOPLASMIC 60S SUBUNIT BIOGENESIS FACTOR ZNF622"/>
    <property type="match status" value="1"/>
</dbReference>
<gene>
    <name evidence="2" type="ORF">MEDL_67377</name>
</gene>
<keyword evidence="3" id="KW-1185">Reference proteome</keyword>
<accession>A0A8S3VLZ2</accession>
<dbReference type="EMBL" id="CAJPWZ010003290">
    <property type="protein sequence ID" value="CAG2256010.1"/>
    <property type="molecule type" value="Genomic_DNA"/>
</dbReference>